<feature type="chain" id="PRO_5034570279" evidence="2">
    <location>
        <begin position="21"/>
        <end position="248"/>
    </location>
</feature>
<dbReference type="AlphaFoldDB" id="A0A8H6FGW8"/>
<comment type="caution">
    <text evidence="3">The sequence shown here is derived from an EMBL/GenBank/DDBJ whole genome shotgun (WGS) entry which is preliminary data.</text>
</comment>
<dbReference type="EMBL" id="JACCJB010000004">
    <property type="protein sequence ID" value="KAF6228127.1"/>
    <property type="molecule type" value="Genomic_DNA"/>
</dbReference>
<feature type="region of interest" description="Disordered" evidence="1">
    <location>
        <begin position="51"/>
        <end position="74"/>
    </location>
</feature>
<dbReference type="Proteomes" id="UP000593566">
    <property type="component" value="Unassembled WGS sequence"/>
</dbReference>
<evidence type="ECO:0000313" key="3">
    <source>
        <dbReference type="EMBL" id="KAF6228127.1"/>
    </source>
</evidence>
<feature type="compositionally biased region" description="Basic and acidic residues" evidence="1">
    <location>
        <begin position="63"/>
        <end position="73"/>
    </location>
</feature>
<organism evidence="3 4">
    <name type="scientific">Letharia lupina</name>
    <dbReference type="NCBI Taxonomy" id="560253"/>
    <lineage>
        <taxon>Eukaryota</taxon>
        <taxon>Fungi</taxon>
        <taxon>Dikarya</taxon>
        <taxon>Ascomycota</taxon>
        <taxon>Pezizomycotina</taxon>
        <taxon>Lecanoromycetes</taxon>
        <taxon>OSLEUM clade</taxon>
        <taxon>Lecanoromycetidae</taxon>
        <taxon>Lecanorales</taxon>
        <taxon>Lecanorineae</taxon>
        <taxon>Parmeliaceae</taxon>
        <taxon>Letharia</taxon>
    </lineage>
</organism>
<reference evidence="3 4" key="1">
    <citation type="journal article" date="2020" name="Genomics">
        <title>Complete, high-quality genomes from long-read metagenomic sequencing of two wolf lichen thalli reveals enigmatic genome architecture.</title>
        <authorList>
            <person name="McKenzie S.K."/>
            <person name="Walston R.F."/>
            <person name="Allen J.L."/>
        </authorList>
    </citation>
    <scope>NUCLEOTIDE SEQUENCE [LARGE SCALE GENOMIC DNA]</scope>
    <source>
        <strain evidence="3">WasteWater1</strain>
    </source>
</reference>
<evidence type="ECO:0000256" key="2">
    <source>
        <dbReference type="SAM" id="SignalP"/>
    </source>
</evidence>
<keyword evidence="2" id="KW-0732">Signal</keyword>
<sequence length="248" mass="26662">MPSTLLTAATDIFVIAGAAAVAAAALKPAPFRTSLGTEHDDDSLIAAETNDAVSTPEQQQSPLEKHADDDKKAPTVTISEVAVTPVAEMQGASNFSKPTSDIFPIPNIDLVLSFSVFGPILEISELNELLTRAQDDIQTLINRHGADLLTPDDEFEPWQTGDIALEVYKVTTDGRLTLGQFRSLIEGLGLYMIKGKRSREAKFRLLREGEISLTSLAGGDIWLIGPVAVGDTDQPYRPAVATHLPVEN</sequence>
<feature type="compositionally biased region" description="Polar residues" evidence="1">
    <location>
        <begin position="51"/>
        <end position="62"/>
    </location>
</feature>
<evidence type="ECO:0000256" key="1">
    <source>
        <dbReference type="SAM" id="MobiDB-lite"/>
    </source>
</evidence>
<gene>
    <name evidence="3" type="ORF">HO133_007855</name>
</gene>
<name>A0A8H6FGW8_9LECA</name>
<proteinExistence type="predicted"/>
<dbReference type="RefSeq" id="XP_037156061.1">
    <property type="nucleotide sequence ID" value="XM_037298725.1"/>
</dbReference>
<dbReference type="GeneID" id="59336252"/>
<protein>
    <submittedName>
        <fullName evidence="3">Uncharacterized protein</fullName>
    </submittedName>
</protein>
<keyword evidence="4" id="KW-1185">Reference proteome</keyword>
<evidence type="ECO:0000313" key="4">
    <source>
        <dbReference type="Proteomes" id="UP000593566"/>
    </source>
</evidence>
<accession>A0A8H6FGW8</accession>
<feature type="signal peptide" evidence="2">
    <location>
        <begin position="1"/>
        <end position="20"/>
    </location>
</feature>